<accession>A0A4R6QTN1</accession>
<dbReference type="CDD" id="cd04182">
    <property type="entry name" value="GT_2_like_f"/>
    <property type="match status" value="1"/>
</dbReference>
<keyword evidence="3" id="KW-0548">Nucleotidyltransferase</keyword>
<reference evidence="3 4" key="1">
    <citation type="submission" date="2019-03" db="EMBL/GenBank/DDBJ databases">
        <title>Genomic Encyclopedia of Type Strains, Phase IV (KMG-IV): sequencing the most valuable type-strain genomes for metagenomic binning, comparative biology and taxonomic classification.</title>
        <authorList>
            <person name="Goeker M."/>
        </authorList>
    </citation>
    <scope>NUCLEOTIDE SEQUENCE [LARGE SCALE GENOMIC DNA]</scope>
    <source>
        <strain evidence="3 4">DSM 16998</strain>
    </source>
</reference>
<comment type="caution">
    <text evidence="3">The sequence shown here is derived from an EMBL/GenBank/DDBJ whole genome shotgun (WGS) entry which is preliminary data.</text>
</comment>
<dbReference type="PANTHER" id="PTHR43777">
    <property type="entry name" value="MOLYBDENUM COFACTOR CYTIDYLYLTRANSFERASE"/>
    <property type="match status" value="1"/>
</dbReference>
<dbReference type="InterPro" id="IPR025877">
    <property type="entry name" value="MobA-like_NTP_Trfase"/>
</dbReference>
<dbReference type="InParanoid" id="A0A4R6QTN1"/>
<keyword evidence="3" id="KW-0808">Transferase</keyword>
<dbReference type="RefSeq" id="WP_133699523.1">
    <property type="nucleotide sequence ID" value="NZ_SNXS01000001.1"/>
</dbReference>
<dbReference type="Gene3D" id="3.90.550.10">
    <property type="entry name" value="Spore Coat Polysaccharide Biosynthesis Protein SpsA, Chain A"/>
    <property type="match status" value="1"/>
</dbReference>
<dbReference type="Proteomes" id="UP000295361">
    <property type="component" value="Unassembled WGS sequence"/>
</dbReference>
<dbReference type="AlphaFoldDB" id="A0A4R6QTN1"/>
<feature type="domain" description="MobA-like NTP transferase" evidence="2">
    <location>
        <begin position="7"/>
        <end position="168"/>
    </location>
</feature>
<keyword evidence="4" id="KW-1185">Reference proteome</keyword>
<dbReference type="Pfam" id="PF12804">
    <property type="entry name" value="NTP_transf_3"/>
    <property type="match status" value="1"/>
</dbReference>
<evidence type="ECO:0000259" key="2">
    <source>
        <dbReference type="Pfam" id="PF12804"/>
    </source>
</evidence>
<gene>
    <name evidence="3" type="ORF">DES47_1011004</name>
</gene>
<name>A0A4R6QTN1_9BURK</name>
<keyword evidence="1" id="KW-0460">Magnesium</keyword>
<dbReference type="InterPro" id="IPR029044">
    <property type="entry name" value="Nucleotide-diphossugar_trans"/>
</dbReference>
<sequence>MKRGPVVVVLAAGRGERFKGSGHKLEQALGTETVLAVTIGHAIESQLQVLVVTTESLAPQVRRMVAARDVVIVPEPGLGKAATFGMGHSIAAGVSASSQAPAWLILPGDMPLVQPSSLLAVAAALEQSPIAYAQYRGRRGHPVGFSSELYSELTELSGDEGARRIVARFPGVGVELDDPGVLQDVDTQEDLHRLRLVRSAA</sequence>
<dbReference type="EMBL" id="SNXS01000001">
    <property type="protein sequence ID" value="TDP74934.1"/>
    <property type="molecule type" value="Genomic_DNA"/>
</dbReference>
<dbReference type="PANTHER" id="PTHR43777:SF1">
    <property type="entry name" value="MOLYBDENUM COFACTOR CYTIDYLYLTRANSFERASE"/>
    <property type="match status" value="1"/>
</dbReference>
<proteinExistence type="predicted"/>
<dbReference type="GO" id="GO:0016779">
    <property type="term" value="F:nucleotidyltransferase activity"/>
    <property type="evidence" value="ECO:0007669"/>
    <property type="project" value="UniProtKB-KW"/>
</dbReference>
<protein>
    <submittedName>
        <fullName evidence="3">Molybdenum cofactor cytidylyltransferase</fullName>
    </submittedName>
</protein>
<dbReference type="OrthoDB" id="5298793at2"/>
<dbReference type="SUPFAM" id="SSF53448">
    <property type="entry name" value="Nucleotide-diphospho-sugar transferases"/>
    <property type="match status" value="1"/>
</dbReference>
<evidence type="ECO:0000256" key="1">
    <source>
        <dbReference type="ARBA" id="ARBA00022842"/>
    </source>
</evidence>
<organism evidence="3 4">
    <name type="scientific">Roseateles toxinivorans</name>
    <dbReference type="NCBI Taxonomy" id="270368"/>
    <lineage>
        <taxon>Bacteria</taxon>
        <taxon>Pseudomonadati</taxon>
        <taxon>Pseudomonadota</taxon>
        <taxon>Betaproteobacteria</taxon>
        <taxon>Burkholderiales</taxon>
        <taxon>Sphaerotilaceae</taxon>
        <taxon>Roseateles</taxon>
    </lineage>
</organism>
<evidence type="ECO:0000313" key="4">
    <source>
        <dbReference type="Proteomes" id="UP000295361"/>
    </source>
</evidence>
<evidence type="ECO:0000313" key="3">
    <source>
        <dbReference type="EMBL" id="TDP74934.1"/>
    </source>
</evidence>